<gene>
    <name evidence="5" type="ORF">CL943_01195</name>
</gene>
<reference evidence="6" key="1">
    <citation type="submission" date="2017-09" db="EMBL/GenBank/DDBJ databases">
        <title>The Reconstruction of 2,631 Draft Metagenome-Assembled Genomes from the Global Oceans.</title>
        <authorList>
            <person name="Tully B.J."/>
            <person name="Graham E.D."/>
            <person name="Heidelberg J.F."/>
        </authorList>
    </citation>
    <scope>NUCLEOTIDE SEQUENCE [LARGE SCALE GENOMIC DNA]</scope>
</reference>
<dbReference type="Pfam" id="PF24517">
    <property type="entry name" value="CBM96"/>
    <property type="match status" value="1"/>
</dbReference>
<dbReference type="NCBIfam" id="NF033679">
    <property type="entry name" value="DNRLRE_dom"/>
    <property type="match status" value="1"/>
</dbReference>
<evidence type="ECO:0000259" key="4">
    <source>
        <dbReference type="Pfam" id="PF24517"/>
    </source>
</evidence>
<name>A0A2D6M0G0_9ARCH</name>
<comment type="subcellular location">
    <subcellularLocation>
        <location evidence="1">Secreted</location>
    </subcellularLocation>
</comment>
<evidence type="ECO:0000256" key="2">
    <source>
        <dbReference type="ARBA" id="ARBA00022525"/>
    </source>
</evidence>
<keyword evidence="3" id="KW-0732">Signal</keyword>
<evidence type="ECO:0000313" key="6">
    <source>
        <dbReference type="Proteomes" id="UP000226592"/>
    </source>
</evidence>
<organism evidence="5 6">
    <name type="scientific">Candidatus Iainarchaeum sp</name>
    <dbReference type="NCBI Taxonomy" id="3101447"/>
    <lineage>
        <taxon>Archaea</taxon>
        <taxon>Candidatus Iainarchaeota</taxon>
        <taxon>Candidatus Iainarchaeia</taxon>
        <taxon>Candidatus Iainarchaeales</taxon>
        <taxon>Candidatus Iainarchaeaceae</taxon>
        <taxon>Candidatus Iainarchaeum</taxon>
    </lineage>
</organism>
<dbReference type="AlphaFoldDB" id="A0A2D6M0G0"/>
<dbReference type="InterPro" id="IPR055372">
    <property type="entry name" value="CBM96"/>
</dbReference>
<protein>
    <recommendedName>
        <fullName evidence="4">Carbohydrate-binding module family 96 domain-containing protein</fullName>
    </recommendedName>
</protein>
<comment type="caution">
    <text evidence="5">The sequence shown here is derived from an EMBL/GenBank/DDBJ whole genome shotgun (WGS) entry which is preliminary data.</text>
</comment>
<accession>A0A2D6M0G0</accession>
<keyword evidence="2" id="KW-0964">Secreted</keyword>
<dbReference type="GO" id="GO:0005576">
    <property type="term" value="C:extracellular region"/>
    <property type="evidence" value="ECO:0007669"/>
    <property type="project" value="UniProtKB-SubCell"/>
</dbReference>
<sequence length="187" mass="20558">MNCKKLATALLLLLFTIGTQAATLNLTETDVQANLSYDQSYTKRGVQWKWDISGLPGGATITTASHQLYLASVDGTMDNDVRLWYIADQSWDESSSYADLQDQETANQEDSTFSSIEVSTWANVDVTDQLQAAVDNGDSSFTVRMEDPDGLLIPVIFEGASAANLRFARASGNEFYFEDRADNQETG</sequence>
<proteinExistence type="predicted"/>
<evidence type="ECO:0000313" key="5">
    <source>
        <dbReference type="EMBL" id="MAG21907.1"/>
    </source>
</evidence>
<evidence type="ECO:0000256" key="3">
    <source>
        <dbReference type="ARBA" id="ARBA00022729"/>
    </source>
</evidence>
<feature type="domain" description="Carbohydrate-binding module family 96" evidence="4">
    <location>
        <begin position="44"/>
        <end position="145"/>
    </location>
</feature>
<dbReference type="Proteomes" id="UP000226592">
    <property type="component" value="Unassembled WGS sequence"/>
</dbReference>
<dbReference type="EMBL" id="NZBU01000005">
    <property type="protein sequence ID" value="MAG21907.1"/>
    <property type="molecule type" value="Genomic_DNA"/>
</dbReference>
<evidence type="ECO:0000256" key="1">
    <source>
        <dbReference type="ARBA" id="ARBA00004613"/>
    </source>
</evidence>